<proteinExistence type="predicted"/>
<evidence type="ECO:0000313" key="1">
    <source>
        <dbReference type="EMBL" id="KAK7519904.1"/>
    </source>
</evidence>
<gene>
    <name evidence="1" type="ORF">IWZ03DRAFT_371620</name>
</gene>
<comment type="caution">
    <text evidence="1">The sequence shown here is derived from an EMBL/GenBank/DDBJ whole genome shotgun (WGS) entry which is preliminary data.</text>
</comment>
<dbReference type="EMBL" id="JBBPHU010000003">
    <property type="protein sequence ID" value="KAK7519904.1"/>
    <property type="molecule type" value="Genomic_DNA"/>
</dbReference>
<name>A0ABR1KSY2_9PEZI</name>
<protein>
    <submittedName>
        <fullName evidence="1">Uncharacterized protein</fullName>
    </submittedName>
</protein>
<reference evidence="1 2" key="1">
    <citation type="submission" date="2024-04" db="EMBL/GenBank/DDBJ databases">
        <title>Phyllosticta paracitricarpa is synonymous to the EU quarantine fungus P. citricarpa based on phylogenomic analyses.</title>
        <authorList>
            <consortium name="Lawrence Berkeley National Laboratory"/>
            <person name="Van Ingen-Buijs V.A."/>
            <person name="Van Westerhoven A.C."/>
            <person name="Haridas S."/>
            <person name="Skiadas P."/>
            <person name="Martin F."/>
            <person name="Groenewald J.Z."/>
            <person name="Crous P.W."/>
            <person name="Seidl M.F."/>
        </authorList>
    </citation>
    <scope>NUCLEOTIDE SEQUENCE [LARGE SCALE GENOMIC DNA]</scope>
    <source>
        <strain evidence="1 2">CBS 123371</strain>
    </source>
</reference>
<organism evidence="1 2">
    <name type="scientific">Phyllosticta citriasiana</name>
    <dbReference type="NCBI Taxonomy" id="595635"/>
    <lineage>
        <taxon>Eukaryota</taxon>
        <taxon>Fungi</taxon>
        <taxon>Dikarya</taxon>
        <taxon>Ascomycota</taxon>
        <taxon>Pezizomycotina</taxon>
        <taxon>Dothideomycetes</taxon>
        <taxon>Dothideomycetes incertae sedis</taxon>
        <taxon>Botryosphaeriales</taxon>
        <taxon>Phyllostictaceae</taxon>
        <taxon>Phyllosticta</taxon>
    </lineage>
</organism>
<keyword evidence="2" id="KW-1185">Reference proteome</keyword>
<accession>A0ABR1KSY2</accession>
<dbReference type="Proteomes" id="UP001363622">
    <property type="component" value="Unassembled WGS sequence"/>
</dbReference>
<evidence type="ECO:0000313" key="2">
    <source>
        <dbReference type="Proteomes" id="UP001363622"/>
    </source>
</evidence>
<sequence length="149" mass="16364">MPCTWLVSRHSPTHPLTHSLTNSPTHSASLMDKGRSFFTRRALSAPPHSTYTHTLLLLLAAAAAPHHHHRSPLSACAPRKQQVSVRRVAAGTAAGDEALFVCPLRCVEPIISIQWVVLVGRWAWALGDGAARALWLDWLGCCQQSCIYR</sequence>